<dbReference type="Pfam" id="PF11951">
    <property type="entry name" value="Fungal_trans_2"/>
    <property type="match status" value="1"/>
</dbReference>
<accession>A0A6G1GZC3</accession>
<dbReference type="Proteomes" id="UP000800041">
    <property type="component" value="Unassembled WGS sequence"/>
</dbReference>
<reference evidence="3" key="1">
    <citation type="journal article" date="2020" name="Stud. Mycol.">
        <title>101 Dothideomycetes genomes: a test case for predicting lifestyles and emergence of pathogens.</title>
        <authorList>
            <person name="Haridas S."/>
            <person name="Albert R."/>
            <person name="Binder M."/>
            <person name="Bloem J."/>
            <person name="Labutti K."/>
            <person name="Salamov A."/>
            <person name="Andreopoulos B."/>
            <person name="Baker S."/>
            <person name="Barry K."/>
            <person name="Bills G."/>
            <person name="Bluhm B."/>
            <person name="Cannon C."/>
            <person name="Castanera R."/>
            <person name="Culley D."/>
            <person name="Daum C."/>
            <person name="Ezra D."/>
            <person name="Gonzalez J."/>
            <person name="Henrissat B."/>
            <person name="Kuo A."/>
            <person name="Liang C."/>
            <person name="Lipzen A."/>
            <person name="Lutzoni F."/>
            <person name="Magnuson J."/>
            <person name="Mondo S."/>
            <person name="Nolan M."/>
            <person name="Ohm R."/>
            <person name="Pangilinan J."/>
            <person name="Park H.-J."/>
            <person name="Ramirez L."/>
            <person name="Alfaro M."/>
            <person name="Sun H."/>
            <person name="Tritt A."/>
            <person name="Yoshinaga Y."/>
            <person name="Zwiers L.-H."/>
            <person name="Turgeon B."/>
            <person name="Goodwin S."/>
            <person name="Spatafora J."/>
            <person name="Crous P."/>
            <person name="Grigoriev I."/>
        </authorList>
    </citation>
    <scope>NUCLEOTIDE SEQUENCE</scope>
    <source>
        <strain evidence="3">CBS 113979</strain>
    </source>
</reference>
<evidence type="ECO:0000313" key="3">
    <source>
        <dbReference type="EMBL" id="KAF1986099.1"/>
    </source>
</evidence>
<keyword evidence="4" id="KW-1185">Reference proteome</keyword>
<comment type="subcellular location">
    <subcellularLocation>
        <location evidence="1">Nucleus</location>
    </subcellularLocation>
</comment>
<dbReference type="PANTHER" id="PTHR37534">
    <property type="entry name" value="TRANSCRIPTIONAL ACTIVATOR PROTEIN UGA3"/>
    <property type="match status" value="1"/>
</dbReference>
<evidence type="ECO:0000256" key="2">
    <source>
        <dbReference type="ARBA" id="ARBA00023242"/>
    </source>
</evidence>
<sequence length="461" mass="51819">MPRPDDFDNHAIPADAKLLLDHCRDFLDVLSPLRNQKSFWKVLHLPSALTTLSEYVLWKSAGHARLSLLYSLLSVSAFHLDRTSGNEQEQGYWWSVGESYNTKARRELQWSLREELVGPKKAKYKDLAMAMLTMVTVAVTNGKLADARLYLLDAERLITLRGIQKTNKSRKVRLLHTQFLFLRVIEESSFTYTSREERDLTALVAQQKPTRFPSLVLHNAGDAPDKALDPFAMDSLIEGPDANGWSLFSQIYGVPESLVVLMSHAVYLSREKNIKRELSRGGATNAGDFEQRCKGVEDLLCNWTLPECIKAMGSSSTLTCATEAEVQANKSIMEHSAGALHAALMIYFYRLVRDVNPVMVQHLVKQVLEHLEAAEYEKEKHSVNSAGIMWPGFIAACEALDETTFDEAVTWLRTSGTQSGIRAFDRAADAATKVWKARKASRTHVDWTDVLENCQISLVLS</sequence>
<evidence type="ECO:0000256" key="1">
    <source>
        <dbReference type="ARBA" id="ARBA00004123"/>
    </source>
</evidence>
<dbReference type="InterPro" id="IPR021858">
    <property type="entry name" value="Fun_TF"/>
</dbReference>
<name>A0A6G1GZC3_9PEZI</name>
<dbReference type="PANTHER" id="PTHR37534:SF46">
    <property type="entry name" value="ZN(II)2CYS6 TRANSCRIPTION FACTOR (EUROFUNG)"/>
    <property type="match status" value="1"/>
</dbReference>
<dbReference type="OrthoDB" id="5089701at2759"/>
<protein>
    <submittedName>
        <fullName evidence="3">Uncharacterized protein</fullName>
    </submittedName>
</protein>
<dbReference type="GO" id="GO:0005634">
    <property type="term" value="C:nucleus"/>
    <property type="evidence" value="ECO:0007669"/>
    <property type="project" value="UniProtKB-SubCell"/>
</dbReference>
<evidence type="ECO:0000313" key="4">
    <source>
        <dbReference type="Proteomes" id="UP000800041"/>
    </source>
</evidence>
<dbReference type="AlphaFoldDB" id="A0A6G1GZC3"/>
<keyword evidence="2" id="KW-0539">Nucleus</keyword>
<gene>
    <name evidence="3" type="ORF">K402DRAFT_333127</name>
</gene>
<proteinExistence type="predicted"/>
<organism evidence="3 4">
    <name type="scientific">Aulographum hederae CBS 113979</name>
    <dbReference type="NCBI Taxonomy" id="1176131"/>
    <lineage>
        <taxon>Eukaryota</taxon>
        <taxon>Fungi</taxon>
        <taxon>Dikarya</taxon>
        <taxon>Ascomycota</taxon>
        <taxon>Pezizomycotina</taxon>
        <taxon>Dothideomycetes</taxon>
        <taxon>Pleosporomycetidae</taxon>
        <taxon>Aulographales</taxon>
        <taxon>Aulographaceae</taxon>
    </lineage>
</organism>
<dbReference type="EMBL" id="ML977158">
    <property type="protein sequence ID" value="KAF1986099.1"/>
    <property type="molecule type" value="Genomic_DNA"/>
</dbReference>